<dbReference type="Gene3D" id="1.20.1090.10">
    <property type="entry name" value="Dehydroquinate synthase-like - alpha domain"/>
    <property type="match status" value="1"/>
</dbReference>
<evidence type="ECO:0000256" key="3">
    <source>
        <dbReference type="ARBA" id="ARBA00023002"/>
    </source>
</evidence>
<dbReference type="InterPro" id="IPR039697">
    <property type="entry name" value="Alcohol_dehydrogenase_Fe"/>
</dbReference>
<comment type="cofactor">
    <cofactor evidence="1">
        <name>Fe cation</name>
        <dbReference type="ChEBI" id="CHEBI:24875"/>
    </cofactor>
</comment>
<dbReference type="Pfam" id="PF00465">
    <property type="entry name" value="Fe-ADH"/>
    <property type="match status" value="1"/>
</dbReference>
<name>A0ABQ4TSX3_9HYPH</name>
<dbReference type="CDD" id="cd08194">
    <property type="entry name" value="Fe-ADH-like"/>
    <property type="match status" value="1"/>
</dbReference>
<evidence type="ECO:0000313" key="7">
    <source>
        <dbReference type="EMBL" id="GJE58423.1"/>
    </source>
</evidence>
<evidence type="ECO:0000256" key="4">
    <source>
        <dbReference type="ARBA" id="ARBA00023027"/>
    </source>
</evidence>
<proteinExistence type="inferred from homology"/>
<keyword evidence="8" id="KW-1185">Reference proteome</keyword>
<sequence length="387" mass="40470">MVSPIALPRLMRIGAGASGLLPEVLGQLGLSRPFVVTDPFLRDSGRLDELVARLSAAGIRAGVFADTVPDPTVDSVEAVLEALKESEHDCVVGFGGGSPMDTAKAVAVLARHGGPMRRYKAPHLQDEAGLPIVAIPTTAGTGSEATRFTIVTDAATDEKMLCIGLAYLPVAALVDYELTLSKPKRLTADTGIDALTHAIEAYVSKKANPFSDGLALEAMRAIAPNLRRVWTDPGDRGAREAMMLGATQAGIAFSNSSVALVHGMSRPIGAHFHVAHGLSNAMLLPAITAFSAPAATGRYAACARAMGVARDGEGDQGAVARLVTELERLNDDLDVPGPREYGLDAGRWAALIPTMAAQALASGSPGNNPLVPNTEEIEALYRRVWEA</sequence>
<evidence type="ECO:0000313" key="8">
    <source>
        <dbReference type="Proteomes" id="UP001055057"/>
    </source>
</evidence>
<keyword evidence="4" id="KW-0520">NAD</keyword>
<accession>A0ABQ4TSX3</accession>
<dbReference type="PANTHER" id="PTHR11496">
    <property type="entry name" value="ALCOHOL DEHYDROGENASE"/>
    <property type="match status" value="1"/>
</dbReference>
<comment type="similarity">
    <text evidence="2">Belongs to the iron-containing alcohol dehydrogenase family.</text>
</comment>
<dbReference type="EMBL" id="BPRB01000030">
    <property type="protein sequence ID" value="GJE58423.1"/>
    <property type="molecule type" value="Genomic_DNA"/>
</dbReference>
<dbReference type="PROSITE" id="PS00913">
    <property type="entry name" value="ADH_IRON_1"/>
    <property type="match status" value="1"/>
</dbReference>
<comment type="caution">
    <text evidence="7">The sequence shown here is derived from an EMBL/GenBank/DDBJ whole genome shotgun (WGS) entry which is preliminary data.</text>
</comment>
<keyword evidence="3" id="KW-0560">Oxidoreductase</keyword>
<evidence type="ECO:0000259" key="5">
    <source>
        <dbReference type="Pfam" id="PF00465"/>
    </source>
</evidence>
<reference evidence="7" key="1">
    <citation type="journal article" date="2021" name="Front. Microbiol.">
        <title>Comprehensive Comparative Genomics and Phenotyping of Methylobacterium Species.</title>
        <authorList>
            <person name="Alessa O."/>
            <person name="Ogura Y."/>
            <person name="Fujitani Y."/>
            <person name="Takami H."/>
            <person name="Hayashi T."/>
            <person name="Sahin N."/>
            <person name="Tani A."/>
        </authorList>
    </citation>
    <scope>NUCLEOTIDE SEQUENCE</scope>
    <source>
        <strain evidence="7">DSM 23632</strain>
    </source>
</reference>
<gene>
    <name evidence="7" type="primary">adhB</name>
    <name evidence="7" type="ORF">MPOCJGCO_0504</name>
</gene>
<dbReference type="SUPFAM" id="SSF56796">
    <property type="entry name" value="Dehydroquinate synthase-like"/>
    <property type="match status" value="1"/>
</dbReference>
<dbReference type="InterPro" id="IPR056798">
    <property type="entry name" value="ADH_Fe_C"/>
</dbReference>
<organism evidence="7 8">
    <name type="scientific">Methylobacterium trifolii</name>
    <dbReference type="NCBI Taxonomy" id="1003092"/>
    <lineage>
        <taxon>Bacteria</taxon>
        <taxon>Pseudomonadati</taxon>
        <taxon>Pseudomonadota</taxon>
        <taxon>Alphaproteobacteria</taxon>
        <taxon>Hyphomicrobiales</taxon>
        <taxon>Methylobacteriaceae</taxon>
        <taxon>Methylobacterium</taxon>
    </lineage>
</organism>
<dbReference type="Pfam" id="PF25137">
    <property type="entry name" value="ADH_Fe_C"/>
    <property type="match status" value="1"/>
</dbReference>
<reference evidence="7" key="2">
    <citation type="submission" date="2021-08" db="EMBL/GenBank/DDBJ databases">
        <authorList>
            <person name="Tani A."/>
            <person name="Ola A."/>
            <person name="Ogura Y."/>
            <person name="Katsura K."/>
            <person name="Hayashi T."/>
        </authorList>
    </citation>
    <scope>NUCLEOTIDE SEQUENCE</scope>
    <source>
        <strain evidence="7">DSM 23632</strain>
    </source>
</reference>
<evidence type="ECO:0000256" key="1">
    <source>
        <dbReference type="ARBA" id="ARBA00001962"/>
    </source>
</evidence>
<dbReference type="Gene3D" id="3.40.50.1970">
    <property type="match status" value="1"/>
</dbReference>
<dbReference type="RefSeq" id="WP_238181053.1">
    <property type="nucleotide sequence ID" value="NZ_BPRB01000030.1"/>
</dbReference>
<dbReference type="PANTHER" id="PTHR11496:SF102">
    <property type="entry name" value="ALCOHOL DEHYDROGENASE 4"/>
    <property type="match status" value="1"/>
</dbReference>
<evidence type="ECO:0000256" key="2">
    <source>
        <dbReference type="ARBA" id="ARBA00007358"/>
    </source>
</evidence>
<dbReference type="InterPro" id="IPR001670">
    <property type="entry name" value="ADH_Fe/GldA"/>
</dbReference>
<feature type="domain" description="Fe-containing alcohol dehydrogenase-like C-terminal" evidence="6">
    <location>
        <begin position="187"/>
        <end position="384"/>
    </location>
</feature>
<dbReference type="Proteomes" id="UP001055057">
    <property type="component" value="Unassembled WGS sequence"/>
</dbReference>
<protein>
    <submittedName>
        <fullName evidence="7">Alcohol dehydrogenase 2</fullName>
    </submittedName>
</protein>
<dbReference type="InterPro" id="IPR018211">
    <property type="entry name" value="ADH_Fe_CS"/>
</dbReference>
<evidence type="ECO:0000259" key="6">
    <source>
        <dbReference type="Pfam" id="PF25137"/>
    </source>
</evidence>
<feature type="domain" description="Alcohol dehydrogenase iron-type/glycerol dehydrogenase GldA" evidence="5">
    <location>
        <begin position="8"/>
        <end position="175"/>
    </location>
</feature>